<evidence type="ECO:0008006" key="4">
    <source>
        <dbReference type="Google" id="ProtNLM"/>
    </source>
</evidence>
<dbReference type="EMBL" id="LR586016">
    <property type="protein sequence ID" value="VIP03936.1"/>
    <property type="molecule type" value="Genomic_DNA"/>
</dbReference>
<dbReference type="AlphaFoldDB" id="A0A6C2YR28"/>
<dbReference type="Proteomes" id="UP000464378">
    <property type="component" value="Chromosome"/>
</dbReference>
<sequence length="85" mass="9495">MIALMEKNPANPETPDERPRGAGHYAHKRITVTLTADLEAALAQYLDRADVRPRESDVLRAAIREFLKKAGCWPPPPDKQQTSSD</sequence>
<organism evidence="2">
    <name type="scientific">Tuwongella immobilis</name>
    <dbReference type="NCBI Taxonomy" id="692036"/>
    <lineage>
        <taxon>Bacteria</taxon>
        <taxon>Pseudomonadati</taxon>
        <taxon>Planctomycetota</taxon>
        <taxon>Planctomycetia</taxon>
        <taxon>Gemmatales</taxon>
        <taxon>Gemmataceae</taxon>
        <taxon>Tuwongella</taxon>
    </lineage>
</organism>
<evidence type="ECO:0000313" key="2">
    <source>
        <dbReference type="EMBL" id="VIP03936.1"/>
    </source>
</evidence>
<evidence type="ECO:0000313" key="3">
    <source>
        <dbReference type="Proteomes" id="UP000464378"/>
    </source>
</evidence>
<dbReference type="InParanoid" id="A0A6C2YR28"/>
<accession>A0A6C2YR28</accession>
<reference evidence="2" key="1">
    <citation type="submission" date="2019-04" db="EMBL/GenBank/DDBJ databases">
        <authorList>
            <consortium name="Science for Life Laboratories"/>
        </authorList>
    </citation>
    <scope>NUCLEOTIDE SEQUENCE</scope>
    <source>
        <strain evidence="2">MBLW1</strain>
    </source>
</reference>
<dbReference type="RefSeq" id="WP_162659080.1">
    <property type="nucleotide sequence ID" value="NZ_LR593887.1"/>
</dbReference>
<gene>
    <name evidence="2" type="ORF">GMBLW1_52570</name>
</gene>
<protein>
    <recommendedName>
        <fullName evidence="4">Ribbon-helix-helix protein CopG domain-containing protein</fullName>
    </recommendedName>
</protein>
<name>A0A6C2YR28_9BACT</name>
<proteinExistence type="predicted"/>
<keyword evidence="3" id="KW-1185">Reference proteome</keyword>
<evidence type="ECO:0000256" key="1">
    <source>
        <dbReference type="SAM" id="MobiDB-lite"/>
    </source>
</evidence>
<feature type="region of interest" description="Disordered" evidence="1">
    <location>
        <begin position="1"/>
        <end position="24"/>
    </location>
</feature>
<dbReference type="KEGG" id="tim:GMBLW1_52570"/>
<dbReference type="EMBL" id="LR593887">
    <property type="protein sequence ID" value="VTS05239.1"/>
    <property type="molecule type" value="Genomic_DNA"/>
</dbReference>